<evidence type="ECO:0000313" key="1">
    <source>
        <dbReference type="EMBL" id="SEN66468.1"/>
    </source>
</evidence>
<evidence type="ECO:0000313" key="2">
    <source>
        <dbReference type="Proteomes" id="UP000199459"/>
    </source>
</evidence>
<organism evidence="1 2">
    <name type="scientific">Nitrosomonas marina</name>
    <dbReference type="NCBI Taxonomy" id="917"/>
    <lineage>
        <taxon>Bacteria</taxon>
        <taxon>Pseudomonadati</taxon>
        <taxon>Pseudomonadota</taxon>
        <taxon>Betaproteobacteria</taxon>
        <taxon>Nitrosomonadales</taxon>
        <taxon>Nitrosomonadaceae</taxon>
        <taxon>Nitrosomonas</taxon>
    </lineage>
</organism>
<protein>
    <submittedName>
        <fullName evidence="1">Uncharacterized protein</fullName>
    </submittedName>
</protein>
<dbReference type="EMBL" id="FOCP01000031">
    <property type="protein sequence ID" value="SEN66468.1"/>
    <property type="molecule type" value="Genomic_DNA"/>
</dbReference>
<name>A0A1H8IFI8_9PROT</name>
<reference evidence="1 2" key="1">
    <citation type="submission" date="2016-10" db="EMBL/GenBank/DDBJ databases">
        <authorList>
            <person name="de Groot N.N."/>
        </authorList>
    </citation>
    <scope>NUCLEOTIDE SEQUENCE [LARGE SCALE GENOMIC DNA]</scope>
    <source>
        <strain evidence="1 2">Nm22</strain>
    </source>
</reference>
<proteinExistence type="predicted"/>
<gene>
    <name evidence="1" type="ORF">SAMN05216325_13122</name>
</gene>
<sequence>MLPWRVTENHTQANVYNKSGIDRYTIVLHFDSKYALTELNNAEIKNGMWLHRNSSTFRL</sequence>
<accession>A0A1H8IFI8</accession>
<dbReference type="Proteomes" id="UP000199459">
    <property type="component" value="Unassembled WGS sequence"/>
</dbReference>
<dbReference type="AlphaFoldDB" id="A0A1H8IFI8"/>